<dbReference type="CDD" id="cd05233">
    <property type="entry name" value="SDR_c"/>
    <property type="match status" value="1"/>
</dbReference>
<comment type="caution">
    <text evidence="5">The sequence shown here is derived from an EMBL/GenBank/DDBJ whole genome shotgun (WGS) entry which is preliminary data.</text>
</comment>
<dbReference type="GO" id="GO:0016020">
    <property type="term" value="C:membrane"/>
    <property type="evidence" value="ECO:0007669"/>
    <property type="project" value="TreeGrafter"/>
</dbReference>
<dbReference type="RefSeq" id="WP_016174323.1">
    <property type="nucleotide sequence ID" value="NZ_KE136389.1"/>
</dbReference>
<dbReference type="PRINTS" id="PR00081">
    <property type="entry name" value="GDHRDH"/>
</dbReference>
<proteinExistence type="inferred from homology"/>
<dbReference type="InterPro" id="IPR002347">
    <property type="entry name" value="SDR_fam"/>
</dbReference>
<dbReference type="PANTHER" id="PTHR44196">
    <property type="entry name" value="DEHYDROGENASE/REDUCTASE SDR FAMILY MEMBER 7B"/>
    <property type="match status" value="1"/>
</dbReference>
<dbReference type="Pfam" id="PF00106">
    <property type="entry name" value="adh_short"/>
    <property type="match status" value="1"/>
</dbReference>
<dbReference type="InterPro" id="IPR036291">
    <property type="entry name" value="NAD(P)-bd_dom_sf"/>
</dbReference>
<accession>S0JMT4</accession>
<dbReference type="EMBL" id="AHYT01000002">
    <property type="protein sequence ID" value="EOT29825.1"/>
    <property type="molecule type" value="Genomic_DNA"/>
</dbReference>
<keyword evidence="2" id="KW-0560">Oxidoreductase</keyword>
<evidence type="ECO:0000256" key="2">
    <source>
        <dbReference type="ARBA" id="ARBA00023002"/>
    </source>
</evidence>
<evidence type="ECO:0000313" key="6">
    <source>
        <dbReference type="Proteomes" id="UP000014136"/>
    </source>
</evidence>
<dbReference type="InterPro" id="IPR057326">
    <property type="entry name" value="KR_dom"/>
</dbReference>
<evidence type="ECO:0000256" key="1">
    <source>
        <dbReference type="ARBA" id="ARBA00006484"/>
    </source>
</evidence>
<dbReference type="PANTHER" id="PTHR44196:SF1">
    <property type="entry name" value="DEHYDROGENASE_REDUCTASE SDR FAMILY MEMBER 7B"/>
    <property type="match status" value="1"/>
</dbReference>
<gene>
    <name evidence="5" type="ORF">OMQ_00515</name>
</gene>
<dbReference type="PRINTS" id="PR00080">
    <property type="entry name" value="SDRFAMILY"/>
</dbReference>
<dbReference type="AlphaFoldDB" id="S0JMT4"/>
<dbReference type="Proteomes" id="UP000014136">
    <property type="component" value="Unassembled WGS sequence"/>
</dbReference>
<dbReference type="eggNOG" id="COG0300">
    <property type="taxonomic scope" value="Bacteria"/>
</dbReference>
<sequence length="250" mass="27927">MQTILITGASSGIGRAVVEQLASHDVKLLLVGRNHEKLQQLAKNISCSTQLILLDLTDLEAVKKIPLCYKINCLINCAGVGEVGDFQELDLSDELAEIATNFLAPMILAKGYAQQFVKSGQGTIVNVCSTASLYPHPYLTNYGASKAALWHYSLGLTEELRAYPDIRVVTICPGPTKTAFFQEKMRATIQESSFQMTAEKVAQTIEKRLSSKKNYQIIGYRNWWLTQLLFWLPRNVRLKIVGNYIKKGRV</sequence>
<protein>
    <recommendedName>
        <fullName evidence="4">Ketoreductase domain-containing protein</fullName>
    </recommendedName>
</protein>
<dbReference type="Gene3D" id="3.40.50.720">
    <property type="entry name" value="NAD(P)-binding Rossmann-like Domain"/>
    <property type="match status" value="1"/>
</dbReference>
<name>S0JMT4_9ENTE</name>
<evidence type="ECO:0000256" key="3">
    <source>
        <dbReference type="RuleBase" id="RU000363"/>
    </source>
</evidence>
<dbReference type="GO" id="GO:0016491">
    <property type="term" value="F:oxidoreductase activity"/>
    <property type="evidence" value="ECO:0007669"/>
    <property type="project" value="UniProtKB-KW"/>
</dbReference>
<comment type="similarity">
    <text evidence="1 3">Belongs to the short-chain dehydrogenases/reductases (SDR) family.</text>
</comment>
<evidence type="ECO:0000259" key="4">
    <source>
        <dbReference type="SMART" id="SM00822"/>
    </source>
</evidence>
<evidence type="ECO:0000313" key="5">
    <source>
        <dbReference type="EMBL" id="EOT29825.1"/>
    </source>
</evidence>
<dbReference type="HOGENOM" id="CLU_010194_2_10_9"/>
<keyword evidence="6" id="KW-1185">Reference proteome</keyword>
<dbReference type="PATRIC" id="fig|1139996.3.peg.508"/>
<organism evidence="5 6">
    <name type="scientific">Enterococcus saccharolyticus subsp. saccharolyticus ATCC 43076</name>
    <dbReference type="NCBI Taxonomy" id="1139996"/>
    <lineage>
        <taxon>Bacteria</taxon>
        <taxon>Bacillati</taxon>
        <taxon>Bacillota</taxon>
        <taxon>Bacilli</taxon>
        <taxon>Lactobacillales</taxon>
        <taxon>Enterococcaceae</taxon>
        <taxon>Enterococcus</taxon>
    </lineage>
</organism>
<reference evidence="5 6" key="1">
    <citation type="submission" date="2013-03" db="EMBL/GenBank/DDBJ databases">
        <title>The Genome Sequence of Enterococcus saccharolyticus ATCC_43076 (Illumina only assembly).</title>
        <authorList>
            <consortium name="The Broad Institute Genomics Platform"/>
            <consortium name="The Broad Institute Genome Sequencing Center for Infectious Disease"/>
            <person name="Earl A."/>
            <person name="Russ C."/>
            <person name="Gilmore M."/>
            <person name="Surin D."/>
            <person name="Walker B."/>
            <person name="Young S."/>
            <person name="Zeng Q."/>
            <person name="Gargeya S."/>
            <person name="Fitzgerald M."/>
            <person name="Haas B."/>
            <person name="Abouelleil A."/>
            <person name="Allen A.W."/>
            <person name="Alvarado L."/>
            <person name="Arachchi H.M."/>
            <person name="Berlin A.M."/>
            <person name="Chapman S.B."/>
            <person name="Gainer-Dewar J."/>
            <person name="Goldberg J."/>
            <person name="Griggs A."/>
            <person name="Gujja S."/>
            <person name="Hansen M."/>
            <person name="Howarth C."/>
            <person name="Imamovic A."/>
            <person name="Ireland A."/>
            <person name="Larimer J."/>
            <person name="McCowan C."/>
            <person name="Murphy C."/>
            <person name="Pearson M."/>
            <person name="Poon T.W."/>
            <person name="Priest M."/>
            <person name="Roberts A."/>
            <person name="Saif S."/>
            <person name="Shea T."/>
            <person name="Sisk P."/>
            <person name="Sykes S."/>
            <person name="Wortman J."/>
            <person name="Nusbaum C."/>
            <person name="Birren B."/>
        </authorList>
    </citation>
    <scope>NUCLEOTIDE SEQUENCE [LARGE SCALE GENOMIC DNA]</scope>
    <source>
        <strain evidence="5 6">ATCC 43076</strain>
    </source>
</reference>
<dbReference type="SUPFAM" id="SSF51735">
    <property type="entry name" value="NAD(P)-binding Rossmann-fold domains"/>
    <property type="match status" value="1"/>
</dbReference>
<dbReference type="OrthoDB" id="9803333at2"/>
<dbReference type="STRING" id="41997.RV16_GL000378"/>
<feature type="domain" description="Ketoreductase" evidence="4">
    <location>
        <begin position="2"/>
        <end position="169"/>
    </location>
</feature>
<dbReference type="SMART" id="SM00822">
    <property type="entry name" value="PKS_KR"/>
    <property type="match status" value="1"/>
</dbReference>